<dbReference type="EMBL" id="WTUZ01000017">
    <property type="protein sequence ID" value="MZQ83255.1"/>
    <property type="molecule type" value="Genomic_DNA"/>
</dbReference>
<dbReference type="Proteomes" id="UP000481087">
    <property type="component" value="Unassembled WGS sequence"/>
</dbReference>
<evidence type="ECO:0000313" key="2">
    <source>
        <dbReference type="Proteomes" id="UP000481087"/>
    </source>
</evidence>
<keyword evidence="2" id="KW-1185">Reference proteome</keyword>
<dbReference type="AlphaFoldDB" id="A0A6L8UYW6"/>
<sequence>MKLFEYFKNFKAILSGSYISISDELDENKGELLKEITFEVKAKKDDLHVFPNGIIPWISLESPEDELTRLRKKSEVVLNYNSIHVVVNYPLKKPKVFEIKNSRIVRSDLINEISKIYHTVYQEEEETSSIKTIPEIERSKLKNRNETNGKYGIWGHDLRDLDLSSVNVVKKNNGRIYLYLYIES</sequence>
<protein>
    <submittedName>
        <fullName evidence="1">Uncharacterized protein</fullName>
    </submittedName>
</protein>
<reference evidence="1 2" key="1">
    <citation type="submission" date="2019-12" db="EMBL/GenBank/DDBJ databases">
        <title>Paenibacillus sp. nov. sp. isolated from soil.</title>
        <authorList>
            <person name="Kim J."/>
            <person name="Jeong S.E."/>
            <person name="Jung H.S."/>
            <person name="Jeon C.O."/>
        </authorList>
    </citation>
    <scope>NUCLEOTIDE SEQUENCE [LARGE SCALE GENOMIC DNA]</scope>
    <source>
        <strain evidence="1 2">5J-6</strain>
    </source>
</reference>
<dbReference type="PANTHER" id="PTHR37515">
    <property type="entry name" value="YALI0C09240P"/>
    <property type="match status" value="1"/>
</dbReference>
<proteinExistence type="predicted"/>
<name>A0A6L8UYW6_9BACL</name>
<accession>A0A6L8UYW6</accession>
<dbReference type="PANTHER" id="PTHR37515:SF2">
    <property type="entry name" value="YALI0C09240P"/>
    <property type="match status" value="1"/>
</dbReference>
<organism evidence="1 2">
    <name type="scientific">Paenibacillus silvestris</name>
    <dbReference type="NCBI Taxonomy" id="2606219"/>
    <lineage>
        <taxon>Bacteria</taxon>
        <taxon>Bacillati</taxon>
        <taxon>Bacillota</taxon>
        <taxon>Bacilli</taxon>
        <taxon>Bacillales</taxon>
        <taxon>Paenibacillaceae</taxon>
        <taxon>Paenibacillus</taxon>
    </lineage>
</organism>
<gene>
    <name evidence="1" type="ORF">GQF01_14160</name>
</gene>
<evidence type="ECO:0000313" key="1">
    <source>
        <dbReference type="EMBL" id="MZQ83255.1"/>
    </source>
</evidence>
<dbReference type="RefSeq" id="WP_161407476.1">
    <property type="nucleotide sequence ID" value="NZ_WTUZ01000017.1"/>
</dbReference>
<comment type="caution">
    <text evidence="1">The sequence shown here is derived from an EMBL/GenBank/DDBJ whole genome shotgun (WGS) entry which is preliminary data.</text>
</comment>